<keyword evidence="4" id="KW-1185">Reference proteome</keyword>
<dbReference type="RefSeq" id="WP_095406136.1">
    <property type="nucleotide sequence ID" value="NZ_NOJZ02000004.1"/>
</dbReference>
<gene>
    <name evidence="3" type="ORF">CHF27_004045</name>
</gene>
<dbReference type="EMBL" id="NOJZ02000004">
    <property type="protein sequence ID" value="RDY24261.1"/>
    <property type="molecule type" value="Genomic_DNA"/>
</dbReference>
<dbReference type="OrthoDB" id="9798935at2"/>
<dbReference type="Gene3D" id="2.30.30.40">
    <property type="entry name" value="SH3 Domains"/>
    <property type="match status" value="1"/>
</dbReference>
<dbReference type="GO" id="GO:0009254">
    <property type="term" value="P:peptidoglycan turnover"/>
    <property type="evidence" value="ECO:0007669"/>
    <property type="project" value="InterPro"/>
</dbReference>
<sequence length="192" mass="20798">MIKKIITSTIGLVLGICVIGMSESYAAEQIGTITTSSLNVRSGSSVYYRVVGNLGIGNKVTILGSNNGWYKVKAPNNNIGWASSKYIKVGESNSVTNTTYENNINKNLKVVATAYTGYGITSTGQKPVWGTIAVDPRVIPYGTKVYIPCFNQVFIANNTGGAIKGNKIDIYMNNNNQCNNWGRKTIDIQILK</sequence>
<dbReference type="AlphaFoldDB" id="A0A371IUW2"/>
<dbReference type="SUPFAM" id="SSF50685">
    <property type="entry name" value="Barwin-like endoglucanases"/>
    <property type="match status" value="1"/>
</dbReference>
<dbReference type="GO" id="GO:0004553">
    <property type="term" value="F:hydrolase activity, hydrolyzing O-glycosyl compounds"/>
    <property type="evidence" value="ECO:0007669"/>
    <property type="project" value="InterPro"/>
</dbReference>
<dbReference type="Gene3D" id="2.40.40.10">
    <property type="entry name" value="RlpA-like domain"/>
    <property type="match status" value="1"/>
</dbReference>
<reference evidence="3 4" key="1">
    <citation type="journal article" date="2017" name="Genome Announc.">
        <title>Draft Genome Sequence of Romboutsia maritimum sp. nov. Strain CCRI-22766(T), Isolated from Coastal Estuarine Mud.</title>
        <authorList>
            <person name="Maheux A.F."/>
            <person name="Boudreau D.K."/>
            <person name="Berube E."/>
            <person name="Boissinot M."/>
            <person name="Raymond F."/>
            <person name="Brodeur S."/>
            <person name="Corbeil J."/>
            <person name="Brightwell G."/>
            <person name="Broda D."/>
            <person name="Omar R.F."/>
            <person name="Bergeron M.G."/>
        </authorList>
    </citation>
    <scope>NUCLEOTIDE SEQUENCE [LARGE SCALE GENOMIC DNA]</scope>
    <source>
        <strain evidence="3 4">CCRI-22766</strain>
    </source>
</reference>
<accession>A0A371IUW2</accession>
<dbReference type="InterPro" id="IPR003646">
    <property type="entry name" value="SH3-like_bac-type"/>
</dbReference>
<dbReference type="InterPro" id="IPR010611">
    <property type="entry name" value="3D_dom"/>
</dbReference>
<comment type="caution">
    <text evidence="3">The sequence shown here is derived from an EMBL/GenBank/DDBJ whole genome shotgun (WGS) entry which is preliminary data.</text>
</comment>
<evidence type="ECO:0000256" key="1">
    <source>
        <dbReference type="ARBA" id="ARBA00022729"/>
    </source>
</evidence>
<proteinExistence type="predicted"/>
<dbReference type="InterPro" id="IPR059180">
    <property type="entry name" value="3D_YorM"/>
</dbReference>
<dbReference type="CDD" id="cd14667">
    <property type="entry name" value="3D_containing_proteins"/>
    <property type="match status" value="1"/>
</dbReference>
<dbReference type="Pfam" id="PF08239">
    <property type="entry name" value="SH3_3"/>
    <property type="match status" value="1"/>
</dbReference>
<dbReference type="Pfam" id="PF06725">
    <property type="entry name" value="3D"/>
    <property type="match status" value="1"/>
</dbReference>
<keyword evidence="1" id="KW-0732">Signal</keyword>
<dbReference type="PANTHER" id="PTHR39160">
    <property type="entry name" value="CELL WALL-BINDING PROTEIN YOCH"/>
    <property type="match status" value="1"/>
</dbReference>
<protein>
    <recommendedName>
        <fullName evidence="2">SH3b domain-containing protein</fullName>
    </recommendedName>
</protein>
<dbReference type="GO" id="GO:0019867">
    <property type="term" value="C:outer membrane"/>
    <property type="evidence" value="ECO:0007669"/>
    <property type="project" value="InterPro"/>
</dbReference>
<dbReference type="SMART" id="SM00287">
    <property type="entry name" value="SH3b"/>
    <property type="match status" value="1"/>
</dbReference>
<dbReference type="Proteomes" id="UP000243494">
    <property type="component" value="Unassembled WGS sequence"/>
</dbReference>
<evidence type="ECO:0000313" key="4">
    <source>
        <dbReference type="Proteomes" id="UP000243494"/>
    </source>
</evidence>
<organism evidence="3 4">
    <name type="scientific">Romboutsia maritimum</name>
    <dbReference type="NCBI Taxonomy" id="2020948"/>
    <lineage>
        <taxon>Bacteria</taxon>
        <taxon>Bacillati</taxon>
        <taxon>Bacillota</taxon>
        <taxon>Clostridia</taxon>
        <taxon>Peptostreptococcales</taxon>
        <taxon>Peptostreptococcaceae</taxon>
        <taxon>Romboutsia</taxon>
    </lineage>
</organism>
<dbReference type="InterPro" id="IPR051933">
    <property type="entry name" value="Resuscitation_pf_RpfB"/>
</dbReference>
<evidence type="ECO:0000313" key="3">
    <source>
        <dbReference type="EMBL" id="RDY24261.1"/>
    </source>
</evidence>
<feature type="domain" description="SH3b" evidence="2">
    <location>
        <begin position="28"/>
        <end position="91"/>
    </location>
</feature>
<evidence type="ECO:0000259" key="2">
    <source>
        <dbReference type="PROSITE" id="PS51781"/>
    </source>
</evidence>
<dbReference type="InterPro" id="IPR036908">
    <property type="entry name" value="RlpA-like_sf"/>
</dbReference>
<dbReference type="PANTHER" id="PTHR39160:SF4">
    <property type="entry name" value="RESUSCITATION-PROMOTING FACTOR RPFB"/>
    <property type="match status" value="1"/>
</dbReference>
<name>A0A371IUW2_9FIRM</name>
<dbReference type="PROSITE" id="PS51781">
    <property type="entry name" value="SH3B"/>
    <property type="match status" value="1"/>
</dbReference>